<reference evidence="2 3" key="1">
    <citation type="journal article" date="2023" name="Plants (Basel)">
        <title>Bridging the Gap: Combining Genomics and Transcriptomics Approaches to Understand Stylosanthes scabra, an Orphan Legume from the Brazilian Caatinga.</title>
        <authorList>
            <person name="Ferreira-Neto J.R.C."/>
            <person name="da Silva M.D."/>
            <person name="Binneck E."/>
            <person name="de Melo N.F."/>
            <person name="da Silva R.H."/>
            <person name="de Melo A.L.T.M."/>
            <person name="Pandolfi V."/>
            <person name="Bustamante F.O."/>
            <person name="Brasileiro-Vidal A.C."/>
            <person name="Benko-Iseppon A.M."/>
        </authorList>
    </citation>
    <scope>NUCLEOTIDE SEQUENCE [LARGE SCALE GENOMIC DNA]</scope>
    <source>
        <tissue evidence="2">Leaves</tissue>
    </source>
</reference>
<sequence length="143" mass="16032">VHMSGRGRGSSQSSRSRDRGRGRSAASSEPAATTSPSTSTPGVSQLHADSSHASQPDPPTQQVERIPITWYGQKGFDPDNNVCTQAISDVIELMLNEPWINYSEVLADGQKRWYEKWAEGFTWPAEEEKEIRKAFDYRAGRRY</sequence>
<protein>
    <submittedName>
        <fullName evidence="2">Uncharacterized protein</fullName>
    </submittedName>
</protein>
<comment type="caution">
    <text evidence="2">The sequence shown here is derived from an EMBL/GenBank/DDBJ whole genome shotgun (WGS) entry which is preliminary data.</text>
</comment>
<evidence type="ECO:0000256" key="1">
    <source>
        <dbReference type="SAM" id="MobiDB-lite"/>
    </source>
</evidence>
<organism evidence="2 3">
    <name type="scientific">Stylosanthes scabra</name>
    <dbReference type="NCBI Taxonomy" id="79078"/>
    <lineage>
        <taxon>Eukaryota</taxon>
        <taxon>Viridiplantae</taxon>
        <taxon>Streptophyta</taxon>
        <taxon>Embryophyta</taxon>
        <taxon>Tracheophyta</taxon>
        <taxon>Spermatophyta</taxon>
        <taxon>Magnoliopsida</taxon>
        <taxon>eudicotyledons</taxon>
        <taxon>Gunneridae</taxon>
        <taxon>Pentapetalae</taxon>
        <taxon>rosids</taxon>
        <taxon>fabids</taxon>
        <taxon>Fabales</taxon>
        <taxon>Fabaceae</taxon>
        <taxon>Papilionoideae</taxon>
        <taxon>50 kb inversion clade</taxon>
        <taxon>dalbergioids sensu lato</taxon>
        <taxon>Dalbergieae</taxon>
        <taxon>Pterocarpus clade</taxon>
        <taxon>Stylosanthes</taxon>
    </lineage>
</organism>
<feature type="compositionally biased region" description="Low complexity" evidence="1">
    <location>
        <begin position="23"/>
        <end position="41"/>
    </location>
</feature>
<feature type="non-terminal residue" evidence="2">
    <location>
        <position position="1"/>
    </location>
</feature>
<evidence type="ECO:0000313" key="2">
    <source>
        <dbReference type="EMBL" id="MED6116029.1"/>
    </source>
</evidence>
<dbReference type="Proteomes" id="UP001341840">
    <property type="component" value="Unassembled WGS sequence"/>
</dbReference>
<evidence type="ECO:0000313" key="3">
    <source>
        <dbReference type="Proteomes" id="UP001341840"/>
    </source>
</evidence>
<accession>A0ABU6QYG2</accession>
<feature type="region of interest" description="Disordered" evidence="1">
    <location>
        <begin position="1"/>
        <end position="67"/>
    </location>
</feature>
<name>A0ABU6QYG2_9FABA</name>
<keyword evidence="3" id="KW-1185">Reference proteome</keyword>
<gene>
    <name evidence="2" type="ORF">PIB30_096312</name>
</gene>
<dbReference type="EMBL" id="JASCZI010002273">
    <property type="protein sequence ID" value="MED6116029.1"/>
    <property type="molecule type" value="Genomic_DNA"/>
</dbReference>
<proteinExistence type="predicted"/>